<dbReference type="Pfam" id="PF11187">
    <property type="entry name" value="Mbeg1-like"/>
    <property type="match status" value="1"/>
</dbReference>
<dbReference type="KEGG" id="bnm:BALAC2494_01993"/>
<dbReference type="EMBL" id="CP002915">
    <property type="protein sequence ID" value="AEK29710.1"/>
    <property type="molecule type" value="Genomic_DNA"/>
</dbReference>
<evidence type="ECO:0000313" key="2">
    <source>
        <dbReference type="Proteomes" id="UP000008394"/>
    </source>
</evidence>
<proteinExistence type="predicted"/>
<dbReference type="AlphaFoldDB" id="A0A806FW32"/>
<dbReference type="InterPro" id="IPR024499">
    <property type="entry name" value="Mbeg1-like"/>
</dbReference>
<sequence length="426" mass="48488">MLPYPVALATIRPDLFIAYYGSDQSEGNMATIIDYVAQETRDFSEYPFHVADALVYAILSYDKIPQEVPQLSSLLECFGSISSKLRNFNLKHPSRSLAALWRTPFPGPTLREVEERLHEYELTHPYWEHHSGFSDDDETPHRFYRSIKRNPRFAVTRMSAAEERFDISQQTQYAAETFQLPDGTLLVAFRGTDDSLTGWREDFNMAFTYPVPAQKQAADYLEKVGRLWPNARIMLTGHSKGGNIAIYAAMNARDQIKDRIERIYAFDSPGFNQDVVSSYEYGTIVDRITKLVPEFSIIGMLLQSSPREHMIVVKSNADGLMQHSCYTWLMDGDRFDTVPALSESSRDFRGALNTWLNGMTQRQREHGVEALFRVLSSGGHSTITQLRTDGMKALPGLFSSYVGLDSEDRHYINQAIMLLAGTRFTH</sequence>
<dbReference type="InterPro" id="IPR029058">
    <property type="entry name" value="AB_hydrolase_fold"/>
</dbReference>
<dbReference type="Proteomes" id="UP000008394">
    <property type="component" value="Chromosome"/>
</dbReference>
<gene>
    <name evidence="1" type="ORF">BALAC2494_01993</name>
</gene>
<protein>
    <submittedName>
        <fullName evidence="1">Hypothetical cytosolic protein</fullName>
    </submittedName>
</protein>
<evidence type="ECO:0000313" key="1">
    <source>
        <dbReference type="EMBL" id="AEK29710.1"/>
    </source>
</evidence>
<organism evidence="1 2">
    <name type="scientific">Bifidobacterium animalis subsp. lactis CNCM I-2494</name>
    <dbReference type="NCBI Taxonomy" id="1042403"/>
    <lineage>
        <taxon>Bacteria</taxon>
        <taxon>Bacillati</taxon>
        <taxon>Actinomycetota</taxon>
        <taxon>Actinomycetes</taxon>
        <taxon>Bifidobacteriales</taxon>
        <taxon>Bifidobacteriaceae</taxon>
        <taxon>Bifidobacterium</taxon>
    </lineage>
</organism>
<reference evidence="1 2" key="1">
    <citation type="journal article" date="2011" name="J. Bacteriol.">
        <title>Genome Sequence of the Probiotic Strain Bifidobacterium animalis subsp. lactis CNCM I-2494.</title>
        <authorList>
            <person name="Chervaux C."/>
            <person name="Grimaldi C."/>
            <person name="Bolotin A."/>
            <person name="Quinquis B."/>
            <person name="Legrain-Raspaud S."/>
            <person name="van Hylckama Vlieg J.E."/>
            <person name="Denariaz G."/>
            <person name="Smokvina T."/>
        </authorList>
    </citation>
    <scope>NUCLEOTIDE SEQUENCE [LARGE SCALE GENOMIC DNA]</scope>
    <source>
        <strain evidence="1 2">CNCM I-2494</strain>
    </source>
</reference>
<dbReference type="Gene3D" id="3.40.50.1820">
    <property type="entry name" value="alpha/beta hydrolase"/>
    <property type="match status" value="1"/>
</dbReference>
<dbReference type="SUPFAM" id="SSF53474">
    <property type="entry name" value="alpha/beta-Hydrolases"/>
    <property type="match status" value="1"/>
</dbReference>
<accession>A0A806FW32</accession>
<dbReference type="CDD" id="cd00741">
    <property type="entry name" value="Lipase"/>
    <property type="match status" value="1"/>
</dbReference>
<name>A0A806FW32_BIFAN</name>